<dbReference type="PRINTS" id="PR01868">
    <property type="entry name" value="ABCEFAMILY"/>
</dbReference>
<keyword evidence="7" id="KW-1185">Reference proteome</keyword>
<dbReference type="Pfam" id="PF25907">
    <property type="entry name" value="DUF7962"/>
    <property type="match status" value="1"/>
</dbReference>
<dbReference type="PROSITE" id="PS50893">
    <property type="entry name" value="ABC_TRANSPORTER_2"/>
    <property type="match status" value="2"/>
</dbReference>
<evidence type="ECO:0000259" key="4">
    <source>
        <dbReference type="PROSITE" id="PS50893"/>
    </source>
</evidence>
<dbReference type="InterPro" id="IPR007209">
    <property type="entry name" value="RNaseL-inhib-like_metal-bd_dom"/>
</dbReference>
<dbReference type="SUPFAM" id="SSF54862">
    <property type="entry name" value="4Fe-4S ferredoxins"/>
    <property type="match status" value="1"/>
</dbReference>
<dbReference type="Pfam" id="PF00005">
    <property type="entry name" value="ABC_tran"/>
    <property type="match status" value="2"/>
</dbReference>
<dbReference type="PANTHER" id="PTHR19248">
    <property type="entry name" value="ATP-BINDING TRANSPORT PROTEIN-RELATED"/>
    <property type="match status" value="1"/>
</dbReference>
<dbReference type="PROSITE" id="PS51379">
    <property type="entry name" value="4FE4S_FER_2"/>
    <property type="match status" value="1"/>
</dbReference>
<dbReference type="InterPro" id="IPR036249">
    <property type="entry name" value="Thioredoxin-like_sf"/>
</dbReference>
<comment type="caution">
    <text evidence="6">The sequence shown here is derived from an EMBL/GenBank/DDBJ whole genome shotgun (WGS) entry which is preliminary data.</text>
</comment>
<dbReference type="GO" id="GO:0005524">
    <property type="term" value="F:ATP binding"/>
    <property type="evidence" value="ECO:0007669"/>
    <property type="project" value="UniProtKB-KW"/>
</dbReference>
<feature type="domain" description="4Fe-4S ferredoxin-type" evidence="5">
    <location>
        <begin position="46"/>
        <end position="75"/>
    </location>
</feature>
<dbReference type="InterPro" id="IPR003593">
    <property type="entry name" value="AAA+_ATPase"/>
</dbReference>
<evidence type="ECO:0000256" key="2">
    <source>
        <dbReference type="ARBA" id="ARBA00022840"/>
    </source>
</evidence>
<dbReference type="InterPro" id="IPR013283">
    <property type="entry name" value="RLI1"/>
</dbReference>
<dbReference type="AlphaFoldDB" id="A0A9N9GE72"/>
<dbReference type="PROSITE" id="PS00211">
    <property type="entry name" value="ABC_TRANSPORTER_1"/>
    <property type="match status" value="1"/>
</dbReference>
<organism evidence="6 7">
    <name type="scientific">Funneliformis mosseae</name>
    <name type="common">Endomycorrhizal fungus</name>
    <name type="synonym">Glomus mosseae</name>
    <dbReference type="NCBI Taxonomy" id="27381"/>
    <lineage>
        <taxon>Eukaryota</taxon>
        <taxon>Fungi</taxon>
        <taxon>Fungi incertae sedis</taxon>
        <taxon>Mucoromycota</taxon>
        <taxon>Glomeromycotina</taxon>
        <taxon>Glomeromycetes</taxon>
        <taxon>Glomerales</taxon>
        <taxon>Glomeraceae</taxon>
        <taxon>Funneliformis</taxon>
    </lineage>
</organism>
<keyword evidence="1" id="KW-0547">Nucleotide-binding</keyword>
<evidence type="ECO:0000313" key="7">
    <source>
        <dbReference type="Proteomes" id="UP000789375"/>
    </source>
</evidence>
<dbReference type="Proteomes" id="UP000789375">
    <property type="component" value="Unassembled WGS sequence"/>
</dbReference>
<gene>
    <name evidence="6" type="ORF">FMOSSE_LOCUS8683</name>
</gene>
<proteinExistence type="predicted"/>
<dbReference type="Gene3D" id="1.20.1050.10">
    <property type="match status" value="1"/>
</dbReference>
<evidence type="ECO:0000259" key="3">
    <source>
        <dbReference type="PROSITE" id="PS50404"/>
    </source>
</evidence>
<evidence type="ECO:0000313" key="6">
    <source>
        <dbReference type="EMBL" id="CAG8595799.1"/>
    </source>
</evidence>
<dbReference type="InterPro" id="IPR017896">
    <property type="entry name" value="4Fe4S_Fe-S-bd"/>
</dbReference>
<reference evidence="6" key="1">
    <citation type="submission" date="2021-06" db="EMBL/GenBank/DDBJ databases">
        <authorList>
            <person name="Kallberg Y."/>
            <person name="Tangrot J."/>
            <person name="Rosling A."/>
        </authorList>
    </citation>
    <scope>NUCLEOTIDE SEQUENCE</scope>
    <source>
        <strain evidence="6">87-6 pot B 2015</strain>
    </source>
</reference>
<dbReference type="Gene3D" id="3.40.30.110">
    <property type="match status" value="2"/>
</dbReference>
<dbReference type="Gene3D" id="3.40.50.300">
    <property type="entry name" value="P-loop containing nucleotide triphosphate hydrolases"/>
    <property type="match status" value="2"/>
</dbReference>
<dbReference type="GO" id="GO:0016887">
    <property type="term" value="F:ATP hydrolysis activity"/>
    <property type="evidence" value="ECO:0007669"/>
    <property type="project" value="InterPro"/>
</dbReference>
<dbReference type="SUPFAM" id="SSF52540">
    <property type="entry name" value="P-loop containing nucleoside triphosphate hydrolases"/>
    <property type="match status" value="2"/>
</dbReference>
<dbReference type="InterPro" id="IPR017871">
    <property type="entry name" value="ABC_transporter-like_CS"/>
</dbReference>
<dbReference type="InterPro" id="IPR003439">
    <property type="entry name" value="ABC_transporter-like_ATP-bd"/>
</dbReference>
<dbReference type="SMART" id="SM00382">
    <property type="entry name" value="AAA"/>
    <property type="match status" value="2"/>
</dbReference>
<dbReference type="SUPFAM" id="SSF52833">
    <property type="entry name" value="Thioredoxin-like"/>
    <property type="match status" value="1"/>
</dbReference>
<dbReference type="InterPro" id="IPR027417">
    <property type="entry name" value="P-loop_NTPase"/>
</dbReference>
<dbReference type="EMBL" id="CAJVPP010002310">
    <property type="protein sequence ID" value="CAG8595799.1"/>
    <property type="molecule type" value="Genomic_DNA"/>
</dbReference>
<dbReference type="PROSITE" id="PS50404">
    <property type="entry name" value="GST_NTER"/>
    <property type="match status" value="1"/>
</dbReference>
<protein>
    <submittedName>
        <fullName evidence="6">9770_t:CDS:1</fullName>
    </submittedName>
</protein>
<dbReference type="Pfam" id="PF13417">
    <property type="entry name" value="GST_N_3"/>
    <property type="match status" value="1"/>
</dbReference>
<dbReference type="FunFam" id="3.40.50.300:FF:000144">
    <property type="entry name" value="ATP-binding cassette sub-family E member 1"/>
    <property type="match status" value="1"/>
</dbReference>
<feature type="domain" description="GST N-terminal" evidence="3">
    <location>
        <begin position="579"/>
        <end position="658"/>
    </location>
</feature>
<dbReference type="InterPro" id="IPR004045">
    <property type="entry name" value="Glutathione_S-Trfase_N"/>
</dbReference>
<evidence type="ECO:0000259" key="5">
    <source>
        <dbReference type="PROSITE" id="PS51379"/>
    </source>
</evidence>
<keyword evidence="2" id="KW-0067">ATP-binding</keyword>
<dbReference type="Pfam" id="PF04068">
    <property type="entry name" value="Fer4_RLI"/>
    <property type="match status" value="1"/>
</dbReference>
<feature type="domain" description="ABC transporter" evidence="4">
    <location>
        <begin position="313"/>
        <end position="533"/>
    </location>
</feature>
<feature type="domain" description="ABC transporter" evidence="4">
    <location>
        <begin position="70"/>
        <end position="322"/>
    </location>
</feature>
<evidence type="ECO:0000256" key="1">
    <source>
        <dbReference type="ARBA" id="ARBA00022741"/>
    </source>
</evidence>
<dbReference type="CDD" id="cd00570">
    <property type="entry name" value="GST_N_family"/>
    <property type="match status" value="1"/>
</dbReference>
<dbReference type="Pfam" id="PF00037">
    <property type="entry name" value="Fer4"/>
    <property type="match status" value="1"/>
</dbReference>
<name>A0A9N9GE72_FUNMO</name>
<sequence length="910" mass="102791">MSDKLTRIAIVSSDKCKPKKCRQECKKSCPVVRMGKLCIEVSPNSKIAFISEELCIGCGICPKKCPFGAIMIINLPTNLEKEVTHRYSANSFKLHRLPVPRPGQVLGLVGTNGIGKSTALKILAGKLKPNLGKFEDPPDWQDILKYFRGSELQNYFTKILEDNLKAIIKPQYVDHIPKAVKGTVTDLIDAKLERDNKKDMISALDLQDVLNRQVVDLSGGELQRFAIAVVCIQKADIYVIVVEHDLSVLDYLSDFICVLYGMPSVYGVVTMPFSVREGINIFLDGKVPTENLRFREESLTFKLAETAEDEKEVEKHRIYKYPDMTKTLGDFQLTVKSGGFTDSEIIVMLGENGTGKTTFIKLLAGGIKADGEEQVPELNVSYKPQKISPKFPGSVRSLFLKKIKNMFMHQQFQTDVVKPMQIENIIDQEVASLSGGELQRVAIVLALGQPADIYLIDEPSAYLDSEQRVVAAKVIKRFILHNKKTAFVVEHDFIMATYLADRVVVYEGLPSVKAMANTPQSLLSGMNKFLGSLEITFRRDPTNFRPRINKADSMKDKEQKSTRFLSFSSSSSYLLMEQPPIILHHYPGSGFSQKILWALDIKKLQWTSVIVPQIMPRPLLQPLTHGYRRIPVLQIGSDIFVDTASIIEELERRYPEPTLFPKRNGSDKSDRGLGLAISMWTDRYFLPSILGIFPYDSKDPSMPKLFSSKEFKEDRSSLLGTPVKPEILLQARPYNVDKIRSNFEWVELQFSDDDREWFLDTPYPSIFDIHVATNIWFLGVIQGAKDVLNPNLYPKTYSWYSKFLKYVKSNGIKPKKISGEEALEIAKKFKPLNGGERKVEQDQKDATRKLGDNVAIQPDDYGKIPVKGKIVSLGDRIIGIRPHDVDKTGFEVVIWFPRAGYRIKPDNGKL</sequence>
<dbReference type="InterPro" id="IPR058268">
    <property type="entry name" value="DUF7962"/>
</dbReference>
<accession>A0A9N9GE72</accession>